<accession>A0A1H9EJU2</accession>
<keyword evidence="1" id="KW-1133">Transmembrane helix</keyword>
<organism evidence="2 3">
    <name type="scientific">Neolewinella agarilytica</name>
    <dbReference type="NCBI Taxonomy" id="478744"/>
    <lineage>
        <taxon>Bacteria</taxon>
        <taxon>Pseudomonadati</taxon>
        <taxon>Bacteroidota</taxon>
        <taxon>Saprospiria</taxon>
        <taxon>Saprospirales</taxon>
        <taxon>Lewinellaceae</taxon>
        <taxon>Neolewinella</taxon>
    </lineage>
</organism>
<dbReference type="AlphaFoldDB" id="A0A1H9EJU2"/>
<protein>
    <submittedName>
        <fullName evidence="2">Uncharacterized protein</fullName>
    </submittedName>
</protein>
<feature type="transmembrane region" description="Helical" evidence="1">
    <location>
        <begin position="65"/>
        <end position="84"/>
    </location>
</feature>
<dbReference type="Proteomes" id="UP000199021">
    <property type="component" value="Unassembled WGS sequence"/>
</dbReference>
<feature type="transmembrane region" description="Helical" evidence="1">
    <location>
        <begin position="6"/>
        <end position="25"/>
    </location>
</feature>
<proteinExistence type="predicted"/>
<evidence type="ECO:0000313" key="2">
    <source>
        <dbReference type="EMBL" id="SEQ25817.1"/>
    </source>
</evidence>
<feature type="transmembrane region" description="Helical" evidence="1">
    <location>
        <begin position="32"/>
        <end position="53"/>
    </location>
</feature>
<keyword evidence="3" id="KW-1185">Reference proteome</keyword>
<dbReference type="EMBL" id="FOFB01000007">
    <property type="protein sequence ID" value="SEQ25817.1"/>
    <property type="molecule type" value="Genomic_DNA"/>
</dbReference>
<evidence type="ECO:0000313" key="3">
    <source>
        <dbReference type="Proteomes" id="UP000199021"/>
    </source>
</evidence>
<sequence>MATFTAAFFSFLFGLVITVVIWDGIEGPESIGYLVLIPISGALFLLMLTTGYFSKKLEPEYYPKGIIIGLVIGVVFSFISEMLVSINQSRPTILEAKYFNEEGIDLLLRKNGTFMVVETNIFETRRHYGSYSLNQDTILLSREVHVNGDVLSPKFYFVEDELCFHRSGPHVRAPRDTMMYIVKDKIRGSGRH</sequence>
<evidence type="ECO:0000256" key="1">
    <source>
        <dbReference type="SAM" id="Phobius"/>
    </source>
</evidence>
<keyword evidence="1" id="KW-0472">Membrane</keyword>
<reference evidence="3" key="1">
    <citation type="submission" date="2016-10" db="EMBL/GenBank/DDBJ databases">
        <authorList>
            <person name="Varghese N."/>
            <person name="Submissions S."/>
        </authorList>
    </citation>
    <scope>NUCLEOTIDE SEQUENCE [LARGE SCALE GENOMIC DNA]</scope>
    <source>
        <strain evidence="3">DSM 24740</strain>
    </source>
</reference>
<dbReference type="OrthoDB" id="9995415at2"/>
<gene>
    <name evidence="2" type="ORF">SAMN05444359_107103</name>
</gene>
<dbReference type="RefSeq" id="WP_090167208.1">
    <property type="nucleotide sequence ID" value="NZ_FOFB01000007.1"/>
</dbReference>
<name>A0A1H9EJU2_9BACT</name>
<keyword evidence="1" id="KW-0812">Transmembrane</keyword>
<dbReference type="InParanoid" id="A0A1H9EJU2"/>